<evidence type="ECO:0000256" key="1">
    <source>
        <dbReference type="ARBA" id="ARBA00001342"/>
    </source>
</evidence>
<keyword evidence="12" id="KW-1185">Reference proteome</keyword>
<sequence length="167" mass="17297">MTETDSSLADTTADFATADLYDVHEDALQSVSLQLLNLGGKPRFTGSIRTVRCYRDNGIVKALLNSPGDGSVLVVDGGGSLDSALMGDLIAAAAVHNGWSGVVINGAIRDRVAIGTLELGVKALGSNPRKSAKAGEGQVDGVVEFGGVIFVPGRTLWSDEDGILVER</sequence>
<comment type="catalytic activity">
    <reaction evidence="1 10">
        <text>4-hydroxy-4-methyl-2-oxoglutarate = 2 pyruvate</text>
        <dbReference type="Rhea" id="RHEA:22748"/>
        <dbReference type="ChEBI" id="CHEBI:15361"/>
        <dbReference type="ChEBI" id="CHEBI:58276"/>
        <dbReference type="EC" id="4.1.3.17"/>
    </reaction>
</comment>
<evidence type="ECO:0000313" key="11">
    <source>
        <dbReference type="EMBL" id="PWB98570.1"/>
    </source>
</evidence>
<evidence type="ECO:0000256" key="5">
    <source>
        <dbReference type="ARBA" id="ARBA00022723"/>
    </source>
</evidence>
<dbReference type="Pfam" id="PF03737">
    <property type="entry name" value="RraA-like"/>
    <property type="match status" value="1"/>
</dbReference>
<dbReference type="InterPro" id="IPR010203">
    <property type="entry name" value="RraA"/>
</dbReference>
<evidence type="ECO:0000256" key="4">
    <source>
        <dbReference type="ARBA" id="ARBA00011233"/>
    </source>
</evidence>
<dbReference type="InterPro" id="IPR036704">
    <property type="entry name" value="RraA/RraA-like_sf"/>
</dbReference>
<keyword evidence="6 10" id="KW-0456">Lyase</keyword>
<organism evidence="11 12">
    <name type="scientific">Homoserinimonas hongtaonis</name>
    <dbReference type="NCBI Taxonomy" id="2079791"/>
    <lineage>
        <taxon>Bacteria</taxon>
        <taxon>Bacillati</taxon>
        <taxon>Actinomycetota</taxon>
        <taxon>Actinomycetes</taxon>
        <taxon>Micrococcales</taxon>
        <taxon>Microbacteriaceae</taxon>
        <taxon>Homoserinimonas</taxon>
    </lineage>
</organism>
<comment type="similarity">
    <text evidence="3 10">Belongs to the class II aldolase/RraA-like family.</text>
</comment>
<gene>
    <name evidence="11" type="ORF">DF220_10945</name>
</gene>
<name>A0A2U1T403_9MICO</name>
<dbReference type="SUPFAM" id="SSF89562">
    <property type="entry name" value="RraA-like"/>
    <property type="match status" value="1"/>
</dbReference>
<feature type="binding site" evidence="9">
    <location>
        <position position="110"/>
    </location>
    <ligand>
        <name>Mg(2+)</name>
        <dbReference type="ChEBI" id="CHEBI:18420"/>
    </ligand>
</feature>
<comment type="cofactor">
    <cofactor evidence="9">
        <name>Mg(2+)</name>
        <dbReference type="ChEBI" id="CHEBI:18420"/>
    </cofactor>
</comment>
<comment type="caution">
    <text evidence="11">The sequence shown here is derived from an EMBL/GenBank/DDBJ whole genome shotgun (WGS) entry which is preliminary data.</text>
</comment>
<comment type="catalytic activity">
    <reaction evidence="8 10">
        <text>oxaloacetate + H(+) = pyruvate + CO2</text>
        <dbReference type="Rhea" id="RHEA:15641"/>
        <dbReference type="ChEBI" id="CHEBI:15361"/>
        <dbReference type="ChEBI" id="CHEBI:15378"/>
        <dbReference type="ChEBI" id="CHEBI:16452"/>
        <dbReference type="ChEBI" id="CHEBI:16526"/>
        <dbReference type="EC" id="4.1.1.112"/>
    </reaction>
</comment>
<evidence type="ECO:0000256" key="2">
    <source>
        <dbReference type="ARBA" id="ARBA00001968"/>
    </source>
</evidence>
<feature type="binding site" evidence="9">
    <location>
        <position position="109"/>
    </location>
    <ligand>
        <name>substrate</name>
    </ligand>
</feature>
<dbReference type="GO" id="GO:0051252">
    <property type="term" value="P:regulation of RNA metabolic process"/>
    <property type="evidence" value="ECO:0007669"/>
    <property type="project" value="InterPro"/>
</dbReference>
<dbReference type="EC" id="4.1.1.112" evidence="10"/>
<dbReference type="GO" id="GO:0008948">
    <property type="term" value="F:oxaloacetate decarboxylase activity"/>
    <property type="evidence" value="ECO:0007669"/>
    <property type="project" value="UniProtKB-EC"/>
</dbReference>
<dbReference type="RefSeq" id="WP_108518691.1">
    <property type="nucleotide sequence ID" value="NZ_CP026951.1"/>
</dbReference>
<evidence type="ECO:0000256" key="6">
    <source>
        <dbReference type="ARBA" id="ARBA00023239"/>
    </source>
</evidence>
<dbReference type="KEGG" id="salc:C2138_02135"/>
<reference evidence="12" key="1">
    <citation type="submission" date="2018-04" db="EMBL/GenBank/DDBJ databases">
        <authorList>
            <person name="Liu S."/>
            <person name="Wang Z."/>
            <person name="Li J."/>
        </authorList>
    </citation>
    <scope>NUCLEOTIDE SEQUENCE [LARGE SCALE GENOMIC DNA]</scope>
    <source>
        <strain evidence="12">S1194</strain>
    </source>
</reference>
<feature type="binding site" evidence="9">
    <location>
        <begin position="87"/>
        <end position="90"/>
    </location>
    <ligand>
        <name>substrate</name>
    </ligand>
</feature>
<dbReference type="PANTHER" id="PTHR33254">
    <property type="entry name" value="4-HYDROXY-4-METHYL-2-OXOGLUTARATE ALDOLASE 3-RELATED"/>
    <property type="match status" value="1"/>
</dbReference>
<evidence type="ECO:0000256" key="3">
    <source>
        <dbReference type="ARBA" id="ARBA00008621"/>
    </source>
</evidence>
<evidence type="ECO:0000256" key="9">
    <source>
        <dbReference type="PIRSR" id="PIRSR605493-1"/>
    </source>
</evidence>
<dbReference type="NCBIfam" id="TIGR01935">
    <property type="entry name" value="NOT-MenG"/>
    <property type="match status" value="1"/>
</dbReference>
<dbReference type="PANTHER" id="PTHR33254:SF4">
    <property type="entry name" value="4-HYDROXY-4-METHYL-2-OXOGLUTARATE ALDOLASE 3-RELATED"/>
    <property type="match status" value="1"/>
</dbReference>
<accession>A0A2U1T403</accession>
<dbReference type="GO" id="GO:0008428">
    <property type="term" value="F:ribonuclease inhibitor activity"/>
    <property type="evidence" value="ECO:0007669"/>
    <property type="project" value="InterPro"/>
</dbReference>
<dbReference type="NCBIfam" id="NF006875">
    <property type="entry name" value="PRK09372.1"/>
    <property type="match status" value="1"/>
</dbReference>
<evidence type="ECO:0000256" key="10">
    <source>
        <dbReference type="RuleBase" id="RU004338"/>
    </source>
</evidence>
<evidence type="ECO:0000313" key="12">
    <source>
        <dbReference type="Proteomes" id="UP000244978"/>
    </source>
</evidence>
<comment type="function">
    <text evidence="7 10">Catalyzes the aldol cleavage of 4-hydroxy-4-methyl-2-oxoglutarate (HMG) into 2 molecules of pyruvate. Also contains a secondary oxaloacetate (OAA) decarboxylase activity due to the common pyruvate enolate transition state formed following C-C bond cleavage in the retro-aldol and decarboxylation reactions.</text>
</comment>
<dbReference type="CDD" id="cd16841">
    <property type="entry name" value="RraA_family"/>
    <property type="match status" value="1"/>
</dbReference>
<protein>
    <recommendedName>
        <fullName evidence="10">4-hydroxy-4-methyl-2-oxoglutarate aldolase</fullName>
        <shortName evidence="10">HMG aldolase</shortName>
        <ecNumber evidence="10">4.1.1.112</ecNumber>
        <ecNumber evidence="10">4.1.3.17</ecNumber>
    </recommendedName>
    <alternativeName>
        <fullName evidence="10">Oxaloacetate decarboxylase</fullName>
    </alternativeName>
</protein>
<dbReference type="GO" id="GO:0046872">
    <property type="term" value="F:metal ion binding"/>
    <property type="evidence" value="ECO:0007669"/>
    <property type="project" value="UniProtKB-KW"/>
</dbReference>
<evidence type="ECO:0000256" key="7">
    <source>
        <dbReference type="ARBA" id="ARBA00025046"/>
    </source>
</evidence>
<dbReference type="OrthoDB" id="943692at2"/>
<dbReference type="AlphaFoldDB" id="A0A2U1T403"/>
<comment type="cofactor">
    <cofactor evidence="2 10">
        <name>a divalent metal cation</name>
        <dbReference type="ChEBI" id="CHEBI:60240"/>
    </cofactor>
</comment>
<dbReference type="InterPro" id="IPR005493">
    <property type="entry name" value="RraA/RraA-like"/>
</dbReference>
<dbReference type="Gene3D" id="3.50.30.40">
    <property type="entry name" value="Ribonuclease E inhibitor RraA/RraA-like"/>
    <property type="match status" value="1"/>
</dbReference>
<comment type="subunit">
    <text evidence="4 10">Homotrimer.</text>
</comment>
<keyword evidence="9" id="KW-0460">Magnesium</keyword>
<keyword evidence="5 9" id="KW-0479">Metal-binding</keyword>
<proteinExistence type="inferred from homology"/>
<dbReference type="EMBL" id="QEEX01000001">
    <property type="protein sequence ID" value="PWB98570.1"/>
    <property type="molecule type" value="Genomic_DNA"/>
</dbReference>
<dbReference type="GO" id="GO:0047443">
    <property type="term" value="F:4-hydroxy-4-methyl-2-oxoglutarate aldolase activity"/>
    <property type="evidence" value="ECO:0007669"/>
    <property type="project" value="UniProtKB-EC"/>
</dbReference>
<dbReference type="EC" id="4.1.3.17" evidence="10"/>
<evidence type="ECO:0000256" key="8">
    <source>
        <dbReference type="ARBA" id="ARBA00047973"/>
    </source>
</evidence>
<dbReference type="Proteomes" id="UP000244978">
    <property type="component" value="Unassembled WGS sequence"/>
</dbReference>